<feature type="compositionally biased region" description="Basic and acidic residues" evidence="1">
    <location>
        <begin position="169"/>
        <end position="194"/>
    </location>
</feature>
<dbReference type="AlphaFoldDB" id="A0A6A6BXD9"/>
<keyword evidence="2" id="KW-0812">Transmembrane</keyword>
<dbReference type="RefSeq" id="XP_033403222.1">
    <property type="nucleotide sequence ID" value="XM_033543776.1"/>
</dbReference>
<evidence type="ECO:0000313" key="3">
    <source>
        <dbReference type="EMBL" id="KAF2147514.1"/>
    </source>
</evidence>
<feature type="compositionally biased region" description="Basic and acidic residues" evidence="1">
    <location>
        <begin position="132"/>
        <end position="159"/>
    </location>
</feature>
<feature type="transmembrane region" description="Helical" evidence="2">
    <location>
        <begin position="272"/>
        <end position="298"/>
    </location>
</feature>
<dbReference type="Proteomes" id="UP000799438">
    <property type="component" value="Unassembled WGS sequence"/>
</dbReference>
<name>A0A6A6BXD9_9PEZI</name>
<keyword evidence="4" id="KW-1185">Reference proteome</keyword>
<feature type="region of interest" description="Disordered" evidence="1">
    <location>
        <begin position="111"/>
        <end position="194"/>
    </location>
</feature>
<proteinExistence type="predicted"/>
<keyword evidence="2" id="KW-0472">Membrane</keyword>
<evidence type="ECO:0000313" key="4">
    <source>
        <dbReference type="Proteomes" id="UP000799438"/>
    </source>
</evidence>
<reference evidence="3" key="1">
    <citation type="journal article" date="2020" name="Stud. Mycol.">
        <title>101 Dothideomycetes genomes: a test case for predicting lifestyles and emergence of pathogens.</title>
        <authorList>
            <person name="Haridas S."/>
            <person name="Albert R."/>
            <person name="Binder M."/>
            <person name="Bloem J."/>
            <person name="Labutti K."/>
            <person name="Salamov A."/>
            <person name="Andreopoulos B."/>
            <person name="Baker S."/>
            <person name="Barry K."/>
            <person name="Bills G."/>
            <person name="Bluhm B."/>
            <person name="Cannon C."/>
            <person name="Castanera R."/>
            <person name="Culley D."/>
            <person name="Daum C."/>
            <person name="Ezra D."/>
            <person name="Gonzalez J."/>
            <person name="Henrissat B."/>
            <person name="Kuo A."/>
            <person name="Liang C."/>
            <person name="Lipzen A."/>
            <person name="Lutzoni F."/>
            <person name="Magnuson J."/>
            <person name="Mondo S."/>
            <person name="Nolan M."/>
            <person name="Ohm R."/>
            <person name="Pangilinan J."/>
            <person name="Park H.-J."/>
            <person name="Ramirez L."/>
            <person name="Alfaro M."/>
            <person name="Sun H."/>
            <person name="Tritt A."/>
            <person name="Yoshinaga Y."/>
            <person name="Zwiers L.-H."/>
            <person name="Turgeon B."/>
            <person name="Goodwin S."/>
            <person name="Spatafora J."/>
            <person name="Crous P."/>
            <person name="Grigoriev I."/>
        </authorList>
    </citation>
    <scope>NUCLEOTIDE SEQUENCE</scope>
    <source>
        <strain evidence="3">CBS 121167</strain>
    </source>
</reference>
<feature type="compositionally biased region" description="Low complexity" evidence="1">
    <location>
        <begin position="28"/>
        <end position="43"/>
    </location>
</feature>
<feature type="compositionally biased region" description="Polar residues" evidence="1">
    <location>
        <begin position="8"/>
        <end position="20"/>
    </location>
</feature>
<keyword evidence="2" id="KW-1133">Transmembrane helix</keyword>
<evidence type="ECO:0000256" key="1">
    <source>
        <dbReference type="SAM" id="MobiDB-lite"/>
    </source>
</evidence>
<sequence length="322" mass="35596">MPRRRSKTPSSVANKTQGTERSSKNLHTAQAAATTATTTPAIALSSPVASRASFPGAVRHERPSRSSASSPSPSPMDPVFETGFHDLISRNAGPTGVINPDTVWALTRDQMARETSPDDEEEFRRPVLGSQYRREPERDYLEGEHDHLGDEQDHLDREQGSQSRKRRLPHEPIGEAVEEADRRAESPEEDNRDRDTFMFQHQTYRTVQYQTAQFPSGLPLGLYAFAHGNGNAHGVGPYADGPYPDIVTIHATGSSAIATSFVQRAVSAARGYVYVFAFPATAGAETCAAVALFFTSWWRWLCSSRWGLRTRPRGLETGDRRP</sequence>
<protein>
    <submittedName>
        <fullName evidence="3">Uncharacterized protein</fullName>
    </submittedName>
</protein>
<dbReference type="EMBL" id="ML995474">
    <property type="protein sequence ID" value="KAF2147514.1"/>
    <property type="molecule type" value="Genomic_DNA"/>
</dbReference>
<feature type="region of interest" description="Disordered" evidence="1">
    <location>
        <begin position="1"/>
        <end position="98"/>
    </location>
</feature>
<dbReference type="GeneID" id="54301273"/>
<gene>
    <name evidence="3" type="ORF">K452DRAFT_314647</name>
</gene>
<organism evidence="3 4">
    <name type="scientific">Aplosporella prunicola CBS 121167</name>
    <dbReference type="NCBI Taxonomy" id="1176127"/>
    <lineage>
        <taxon>Eukaryota</taxon>
        <taxon>Fungi</taxon>
        <taxon>Dikarya</taxon>
        <taxon>Ascomycota</taxon>
        <taxon>Pezizomycotina</taxon>
        <taxon>Dothideomycetes</taxon>
        <taxon>Dothideomycetes incertae sedis</taxon>
        <taxon>Botryosphaeriales</taxon>
        <taxon>Aplosporellaceae</taxon>
        <taxon>Aplosporella</taxon>
    </lineage>
</organism>
<evidence type="ECO:0000256" key="2">
    <source>
        <dbReference type="SAM" id="Phobius"/>
    </source>
</evidence>
<accession>A0A6A6BXD9</accession>